<dbReference type="AlphaFoldDB" id="A0A2M7IG89"/>
<organism evidence="2 3">
    <name type="scientific">Candidatus Portnoybacteria bacterium CG_4_8_14_3_um_filter_44_10</name>
    <dbReference type="NCBI Taxonomy" id="1974802"/>
    <lineage>
        <taxon>Bacteria</taxon>
        <taxon>Candidatus Portnoyibacteriota</taxon>
    </lineage>
</organism>
<dbReference type="SUPFAM" id="SSF52980">
    <property type="entry name" value="Restriction endonuclease-like"/>
    <property type="match status" value="1"/>
</dbReference>
<comment type="caution">
    <text evidence="2">The sequence shown here is derived from an EMBL/GenBank/DDBJ whole genome shotgun (WGS) entry which is preliminary data.</text>
</comment>
<accession>A0A2M7IG89</accession>
<protein>
    <recommendedName>
        <fullName evidence="1">PD-(D/E)XK endonuclease-like domain-containing protein</fullName>
    </recommendedName>
</protein>
<dbReference type="InterPro" id="IPR011335">
    <property type="entry name" value="Restrct_endonuc-II-like"/>
</dbReference>
<evidence type="ECO:0000259" key="1">
    <source>
        <dbReference type="Pfam" id="PF12705"/>
    </source>
</evidence>
<name>A0A2M7IG89_9BACT</name>
<dbReference type="Pfam" id="PF12705">
    <property type="entry name" value="PDDEXK_1"/>
    <property type="match status" value="1"/>
</dbReference>
<proteinExistence type="predicted"/>
<dbReference type="InterPro" id="IPR038726">
    <property type="entry name" value="PDDEXK_AddAB-type"/>
</dbReference>
<dbReference type="Gene3D" id="3.90.320.10">
    <property type="match status" value="1"/>
</dbReference>
<dbReference type="InterPro" id="IPR011604">
    <property type="entry name" value="PDDEXK-like_dom_sf"/>
</dbReference>
<sequence length="347" mass="39916">ERFFGSVIHDVLRMLHDTNRLVPPTEEEMLQYFGQKWKPEVFVDKQEEPIAFSLGVKILKNYYAKNYPGQFQIVDLEARFEAPISDGAETHIIIGIIDRIDKLEDGSFEIIDYKTSKRMPGQKIVDNNLQLVVYHLGAANRWPTILNGGRPVKLSLYYLQHGEKLSTFRAAKQLEEAKEKILLTIDKIKVDISSGKFEALPGPLCDWCSYQKYCPLFKHKFKEKTPADDEIKRLAEEYFALKEQSDKNNKRLAEIKSIIGRYYDEKGVERIFSDSGYLTRSSKKTFIYDAGLLRDVLEPIGRWKEVLTIDNSKLKNVIVSLSAVKKRLIEGAKKVGKETKSIMATKK</sequence>
<evidence type="ECO:0000313" key="3">
    <source>
        <dbReference type="Proteomes" id="UP000231280"/>
    </source>
</evidence>
<dbReference type="Proteomes" id="UP000231280">
    <property type="component" value="Unassembled WGS sequence"/>
</dbReference>
<feature type="domain" description="PD-(D/E)XK endonuclease-like" evidence="1">
    <location>
        <begin position="4"/>
        <end position="215"/>
    </location>
</feature>
<evidence type="ECO:0000313" key="2">
    <source>
        <dbReference type="EMBL" id="PIW75540.1"/>
    </source>
</evidence>
<feature type="non-terminal residue" evidence="2">
    <location>
        <position position="1"/>
    </location>
</feature>
<reference evidence="3" key="1">
    <citation type="submission" date="2017-09" db="EMBL/GenBank/DDBJ databases">
        <title>Depth-based differentiation of microbial function through sediment-hosted aquifers and enrichment of novel symbionts in the deep terrestrial subsurface.</title>
        <authorList>
            <person name="Probst A.J."/>
            <person name="Ladd B."/>
            <person name="Jarett J.K."/>
            <person name="Geller-Mcgrath D.E."/>
            <person name="Sieber C.M.K."/>
            <person name="Emerson J.B."/>
            <person name="Anantharaman K."/>
            <person name="Thomas B.C."/>
            <person name="Malmstrom R."/>
            <person name="Stieglmeier M."/>
            <person name="Klingl A."/>
            <person name="Woyke T."/>
            <person name="Ryan C.M."/>
            <person name="Banfield J.F."/>
        </authorList>
    </citation>
    <scope>NUCLEOTIDE SEQUENCE [LARGE SCALE GENOMIC DNA]</scope>
</reference>
<dbReference type="EMBL" id="PFGX01000040">
    <property type="protein sequence ID" value="PIW75540.1"/>
    <property type="molecule type" value="Genomic_DNA"/>
</dbReference>
<gene>
    <name evidence="2" type="ORF">CO002_01430</name>
</gene>